<evidence type="ECO:0000313" key="3">
    <source>
        <dbReference type="Proteomes" id="UP001163846"/>
    </source>
</evidence>
<dbReference type="EMBL" id="MU806120">
    <property type="protein sequence ID" value="KAJ3839561.1"/>
    <property type="molecule type" value="Genomic_DNA"/>
</dbReference>
<organism evidence="2 3">
    <name type="scientific">Lentinula raphanica</name>
    <dbReference type="NCBI Taxonomy" id="153919"/>
    <lineage>
        <taxon>Eukaryota</taxon>
        <taxon>Fungi</taxon>
        <taxon>Dikarya</taxon>
        <taxon>Basidiomycota</taxon>
        <taxon>Agaricomycotina</taxon>
        <taxon>Agaricomycetes</taxon>
        <taxon>Agaricomycetidae</taxon>
        <taxon>Agaricales</taxon>
        <taxon>Marasmiineae</taxon>
        <taxon>Omphalotaceae</taxon>
        <taxon>Lentinula</taxon>
    </lineage>
</organism>
<evidence type="ECO:0000313" key="2">
    <source>
        <dbReference type="EMBL" id="KAJ3839561.1"/>
    </source>
</evidence>
<name>A0AA38PBA6_9AGAR</name>
<feature type="region of interest" description="Disordered" evidence="1">
    <location>
        <begin position="257"/>
        <end position="289"/>
    </location>
</feature>
<accession>A0AA38PBA6</accession>
<evidence type="ECO:0000256" key="1">
    <source>
        <dbReference type="SAM" id="MobiDB-lite"/>
    </source>
</evidence>
<comment type="caution">
    <text evidence="2">The sequence shown here is derived from an EMBL/GenBank/DDBJ whole genome shotgun (WGS) entry which is preliminary data.</text>
</comment>
<reference evidence="2" key="1">
    <citation type="submission" date="2022-08" db="EMBL/GenBank/DDBJ databases">
        <authorList>
            <consortium name="DOE Joint Genome Institute"/>
            <person name="Min B."/>
            <person name="Riley R."/>
            <person name="Sierra-Patev S."/>
            <person name="Naranjo-Ortiz M."/>
            <person name="Looney B."/>
            <person name="Konkel Z."/>
            <person name="Slot J.C."/>
            <person name="Sakamoto Y."/>
            <person name="Steenwyk J.L."/>
            <person name="Rokas A."/>
            <person name="Carro J."/>
            <person name="Camarero S."/>
            <person name="Ferreira P."/>
            <person name="Molpeceres G."/>
            <person name="Ruiz-Duenas F.J."/>
            <person name="Serrano A."/>
            <person name="Henrissat B."/>
            <person name="Drula E."/>
            <person name="Hughes K.W."/>
            <person name="Mata J.L."/>
            <person name="Ishikawa N.K."/>
            <person name="Vargas-Isla R."/>
            <person name="Ushijima S."/>
            <person name="Smith C.A."/>
            <person name="Ahrendt S."/>
            <person name="Andreopoulos W."/>
            <person name="He G."/>
            <person name="Labutti K."/>
            <person name="Lipzen A."/>
            <person name="Ng V."/>
            <person name="Sandor L."/>
            <person name="Barry K."/>
            <person name="Martinez A.T."/>
            <person name="Xiao Y."/>
            <person name="Gibbons J.G."/>
            <person name="Terashima K."/>
            <person name="Hibbett D.S."/>
            <person name="Grigoriev I.V."/>
        </authorList>
    </citation>
    <scope>NUCLEOTIDE SEQUENCE</scope>
    <source>
        <strain evidence="2">TFB9207</strain>
    </source>
</reference>
<gene>
    <name evidence="2" type="ORF">F5878DRAFT_641072</name>
</gene>
<dbReference type="AlphaFoldDB" id="A0AA38PBA6"/>
<sequence>MYLFRSPLVPRGTKVFSRLLVLTGVVLALSAFVNGMPVPSSVNSTQMPLERRAGVVWELTITWNEPRVLSAAQEQDEYVQRTMDEIRETIGAEAEEEAGRDGDTVAETKLDRRTLPLFASDSAREAMIAGFVDVRPSDGLDKWGNIDTYVLRTIEQQAHTSEEQLHPHDERTSGNLAMNIKQWTNSMVDSESMYTTDILFHISPPFLNSANTTLTRTTHRLEAPSSRLPSQDSTYPIVPTYNTTTNTSSWGFCKLHPEGGTEMEEEGRGEDRGNAEKRRGRGKRRSIPISEDFRMIYPEDINTCERRRKLG</sequence>
<proteinExistence type="predicted"/>
<keyword evidence="3" id="KW-1185">Reference proteome</keyword>
<protein>
    <submittedName>
        <fullName evidence="2">Uncharacterized protein</fullName>
    </submittedName>
</protein>
<dbReference type="Proteomes" id="UP001163846">
    <property type="component" value="Unassembled WGS sequence"/>
</dbReference>